<accession>A0A0S4JAB0</accession>
<evidence type="ECO:0000313" key="12">
    <source>
        <dbReference type="EMBL" id="CUG88495.1"/>
    </source>
</evidence>
<keyword evidence="6 9" id="KW-0119">Carbohydrate metabolism</keyword>
<keyword evidence="5 9" id="KW-0378">Hydrolase</keyword>
<keyword evidence="13" id="KW-1185">Reference proteome</keyword>
<evidence type="ECO:0000256" key="5">
    <source>
        <dbReference type="ARBA" id="ARBA00022801"/>
    </source>
</evidence>
<dbReference type="GO" id="GO:0005975">
    <property type="term" value="P:carbohydrate metabolic process"/>
    <property type="evidence" value="ECO:0007669"/>
    <property type="project" value="InterPro"/>
</dbReference>
<evidence type="ECO:0000256" key="4">
    <source>
        <dbReference type="ARBA" id="ARBA00012595"/>
    </source>
</evidence>
<feature type="domain" description="EGF-like" evidence="11">
    <location>
        <begin position="164"/>
        <end position="175"/>
    </location>
</feature>
<dbReference type="PANTHER" id="PTHR43447">
    <property type="entry name" value="ALPHA-AMYLASE"/>
    <property type="match status" value="1"/>
</dbReference>
<dbReference type="InterPro" id="IPR000742">
    <property type="entry name" value="EGF"/>
</dbReference>
<evidence type="ECO:0000256" key="6">
    <source>
        <dbReference type="ARBA" id="ARBA00023277"/>
    </source>
</evidence>
<evidence type="ECO:0000256" key="9">
    <source>
        <dbReference type="RuleBase" id="RU361134"/>
    </source>
</evidence>
<dbReference type="GO" id="GO:0043169">
    <property type="term" value="F:cation binding"/>
    <property type="evidence" value="ECO:0007669"/>
    <property type="project" value="InterPro"/>
</dbReference>
<dbReference type="GO" id="GO:2001070">
    <property type="term" value="F:starch binding"/>
    <property type="evidence" value="ECO:0007669"/>
    <property type="project" value="InterPro"/>
</dbReference>
<dbReference type="Gene3D" id="3.20.20.80">
    <property type="entry name" value="Glycosidases"/>
    <property type="match status" value="2"/>
</dbReference>
<dbReference type="InterPro" id="IPR005085">
    <property type="entry name" value="CBM25"/>
</dbReference>
<comment type="catalytic activity">
    <reaction evidence="1 9">
        <text>Endohydrolysis of (1-&gt;4)-alpha-D-glucosidic linkages in polysaccharides containing three or more (1-&gt;4)-alpha-linked D-glucose units.</text>
        <dbReference type="EC" id="3.2.1.1"/>
    </reaction>
</comment>
<dbReference type="AlphaFoldDB" id="A0A0S4JAB0"/>
<dbReference type="OMA" id="RTHRDIQ"/>
<dbReference type="Pfam" id="PF00128">
    <property type="entry name" value="Alpha-amylase"/>
    <property type="match status" value="1"/>
</dbReference>
<comment type="similarity">
    <text evidence="3 8">Belongs to the glycosyl hydrolase 13 family.</text>
</comment>
<evidence type="ECO:0000256" key="2">
    <source>
        <dbReference type="ARBA" id="ARBA00001913"/>
    </source>
</evidence>
<name>A0A0S4JAB0_BODSA</name>
<dbReference type="EC" id="3.2.1.1" evidence="4 9"/>
<evidence type="ECO:0000256" key="7">
    <source>
        <dbReference type="ARBA" id="ARBA00023295"/>
    </source>
</evidence>
<dbReference type="PRINTS" id="PR00110">
    <property type="entry name" value="ALPHAAMYLASE"/>
</dbReference>
<dbReference type="GO" id="GO:0004556">
    <property type="term" value="F:alpha-amylase activity"/>
    <property type="evidence" value="ECO:0007669"/>
    <property type="project" value="UniProtKB-UniRule"/>
</dbReference>
<evidence type="ECO:0000259" key="11">
    <source>
        <dbReference type="PROSITE" id="PS00022"/>
    </source>
</evidence>
<dbReference type="InterPro" id="IPR006047">
    <property type="entry name" value="GH13_cat_dom"/>
</dbReference>
<dbReference type="PROSITE" id="PS00022">
    <property type="entry name" value="EGF_1"/>
    <property type="match status" value="1"/>
</dbReference>
<evidence type="ECO:0000256" key="1">
    <source>
        <dbReference type="ARBA" id="ARBA00000548"/>
    </source>
</evidence>
<proteinExistence type="inferred from homology"/>
<evidence type="ECO:0000256" key="10">
    <source>
        <dbReference type="SAM" id="SignalP"/>
    </source>
</evidence>
<sequence>MVFLRRRKSLKTMRHNMLHSSNMVALAAIIFCLCAPHAAHAQSPGPGTVTLIYSTSWATTYLHYNPDGTGWNGIPGAAMACPTNASYPCAGWKELTVAGNSIVFVTTDGTGQWDNNGGRNYEVANSGIYQLENSVITTLQTFADVCPGSPLQCSGHGTCANGLCECSTGYYGVACNKTCSCGGVHQTCNANGDCICQSGWSTCDASNPCAVDTSNDTNNCGACGHGCFSSHVDTYTCVAGVCNVTCLDGFLACPSGVCRVECGLPGCQTYQDNQCSGNTIVTDPSFANHTWQTFPKNSSNYRASYQDYAHVQGHARAEYTSPALTSATLVIVPITRDPNAVVTCSFDDGATFTSACAAQFSADNQTSQVYPVIRATSSSHAPATLYLDPVDFIWNHPKIDRTAGDYRTGQKGSIVEMFGWPHKDIQEECAFLSRAGYLGVKMFPVQEQVMSSEPFNNVMNPWYFMYQPVSYRLQGRMGTREELRAAVNYCRSLNVRVYADAVVNHMVGCGNDANPNHRNDNDNYCATWGVKNTSADFPPSFQNQRNGSSPFFSQCFVYEPMEQNNLSPMQEFPAVPYGPLDFHCERALNSWNDPLDLNAGWLTGLVDLNTERENVQQRIADYMTDLLGVGFSGFRIDAAKHIQPPDWAGIFSKLKVNLGGALPADFIVWMEVLTGGEGDMLLCNPDSGYSYSKGLENDLLGAGLTMTEVTQIKIWFDAYPKQPDIDCGQLEMNRKAIQNDDADQQNPGSTSRDMGSQGTVLVIDKDIPLHRQFEEQLFTNPNGASDNSNDYPIRMVLSSFWLPADAQDYGIPDGKSNCDVCLVDCSTCDAAQSMNTTTAYEQGASGYTGNMVGGKYTRVHRDLGIINAMRGWMNLPNLSQSEHDSMMRV</sequence>
<reference evidence="13" key="1">
    <citation type="submission" date="2015-09" db="EMBL/GenBank/DDBJ databases">
        <authorList>
            <consortium name="Pathogen Informatics"/>
        </authorList>
    </citation>
    <scope>NUCLEOTIDE SEQUENCE [LARGE SCALE GENOMIC DNA]</scope>
    <source>
        <strain evidence="13">Lake Konstanz</strain>
    </source>
</reference>
<dbReference type="SUPFAM" id="SSF51445">
    <property type="entry name" value="(Trans)glycosidases"/>
    <property type="match status" value="1"/>
</dbReference>
<dbReference type="Pfam" id="PF03423">
    <property type="entry name" value="CBM_25"/>
    <property type="match status" value="1"/>
</dbReference>
<dbReference type="Proteomes" id="UP000051952">
    <property type="component" value="Unassembled WGS sequence"/>
</dbReference>
<dbReference type="InterPro" id="IPR013783">
    <property type="entry name" value="Ig-like_fold"/>
</dbReference>
<dbReference type="VEuPathDB" id="TriTrypDB:BSAL_15695"/>
<protein>
    <recommendedName>
        <fullName evidence="4 9">Alpha-amylase</fullName>
        <ecNumber evidence="4 9">3.2.1.1</ecNumber>
    </recommendedName>
</protein>
<dbReference type="Gene3D" id="2.60.40.10">
    <property type="entry name" value="Immunoglobulins"/>
    <property type="match status" value="1"/>
</dbReference>
<dbReference type="SMART" id="SM00642">
    <property type="entry name" value="Aamy"/>
    <property type="match status" value="1"/>
</dbReference>
<dbReference type="InterPro" id="IPR006046">
    <property type="entry name" value="Alpha_amylase"/>
</dbReference>
<gene>
    <name evidence="12" type="ORF">BSAL_15695</name>
</gene>
<evidence type="ECO:0000313" key="13">
    <source>
        <dbReference type="Proteomes" id="UP000051952"/>
    </source>
</evidence>
<keyword evidence="10" id="KW-0732">Signal</keyword>
<dbReference type="SMART" id="SM01066">
    <property type="entry name" value="CBM_25"/>
    <property type="match status" value="1"/>
</dbReference>
<feature type="chain" id="PRO_5006622107" description="Alpha-amylase" evidence="10">
    <location>
        <begin position="42"/>
        <end position="889"/>
    </location>
</feature>
<keyword evidence="7 9" id="KW-0326">Glycosidase</keyword>
<organism evidence="12 13">
    <name type="scientific">Bodo saltans</name>
    <name type="common">Flagellated protozoan</name>
    <dbReference type="NCBI Taxonomy" id="75058"/>
    <lineage>
        <taxon>Eukaryota</taxon>
        <taxon>Discoba</taxon>
        <taxon>Euglenozoa</taxon>
        <taxon>Kinetoplastea</taxon>
        <taxon>Metakinetoplastina</taxon>
        <taxon>Eubodonida</taxon>
        <taxon>Bodonidae</taxon>
        <taxon>Bodo</taxon>
    </lineage>
</organism>
<dbReference type="Pfam" id="PF23106">
    <property type="entry name" value="EGF_Teneurin"/>
    <property type="match status" value="1"/>
</dbReference>
<dbReference type="EMBL" id="CYKH01001646">
    <property type="protein sequence ID" value="CUG88495.1"/>
    <property type="molecule type" value="Genomic_DNA"/>
</dbReference>
<dbReference type="OrthoDB" id="550577at2759"/>
<comment type="cofactor">
    <cofactor evidence="2">
        <name>Ca(2+)</name>
        <dbReference type="ChEBI" id="CHEBI:29108"/>
    </cofactor>
</comment>
<dbReference type="InterPro" id="IPR017853">
    <property type="entry name" value="GH"/>
</dbReference>
<evidence type="ECO:0000256" key="3">
    <source>
        <dbReference type="ARBA" id="ARBA00008061"/>
    </source>
</evidence>
<evidence type="ECO:0000256" key="8">
    <source>
        <dbReference type="RuleBase" id="RU003615"/>
    </source>
</evidence>
<feature type="signal peptide" evidence="10">
    <location>
        <begin position="1"/>
        <end position="41"/>
    </location>
</feature>